<feature type="compositionally biased region" description="Basic and acidic residues" evidence="2">
    <location>
        <begin position="377"/>
        <end position="386"/>
    </location>
</feature>
<feature type="region of interest" description="Disordered" evidence="2">
    <location>
        <begin position="314"/>
        <end position="343"/>
    </location>
</feature>
<organism evidence="4">
    <name type="scientific">Schizophyllum commune (strain H4-8 / FGSC 9210)</name>
    <name type="common">Split gill fungus</name>
    <dbReference type="NCBI Taxonomy" id="578458"/>
    <lineage>
        <taxon>Eukaryota</taxon>
        <taxon>Fungi</taxon>
        <taxon>Dikarya</taxon>
        <taxon>Basidiomycota</taxon>
        <taxon>Agaricomycotina</taxon>
        <taxon>Agaricomycetes</taxon>
        <taxon>Agaricomycetidae</taxon>
        <taxon>Agaricales</taxon>
        <taxon>Schizophyllaceae</taxon>
        <taxon>Schizophyllum</taxon>
    </lineage>
</organism>
<dbReference type="STRING" id="578458.D8PTF0"/>
<feature type="coiled-coil region" evidence="1">
    <location>
        <begin position="88"/>
        <end position="115"/>
    </location>
</feature>
<feature type="compositionally biased region" description="Low complexity" evidence="2">
    <location>
        <begin position="436"/>
        <end position="456"/>
    </location>
</feature>
<dbReference type="InParanoid" id="D8PTF0"/>
<dbReference type="EMBL" id="GL377303">
    <property type="protein sequence ID" value="EFJ01306.1"/>
    <property type="molecule type" value="Genomic_DNA"/>
</dbReference>
<feature type="compositionally biased region" description="Low complexity" evidence="2">
    <location>
        <begin position="327"/>
        <end position="343"/>
    </location>
</feature>
<evidence type="ECO:0000256" key="1">
    <source>
        <dbReference type="SAM" id="Coils"/>
    </source>
</evidence>
<keyword evidence="4" id="KW-1185">Reference proteome</keyword>
<reference evidence="3 4" key="1">
    <citation type="journal article" date="2010" name="Nat. Biotechnol.">
        <title>Genome sequence of the model mushroom Schizophyllum commune.</title>
        <authorList>
            <person name="Ohm R.A."/>
            <person name="de Jong J.F."/>
            <person name="Lugones L.G."/>
            <person name="Aerts A."/>
            <person name="Kothe E."/>
            <person name="Stajich J.E."/>
            <person name="de Vries R.P."/>
            <person name="Record E."/>
            <person name="Levasseur A."/>
            <person name="Baker S.E."/>
            <person name="Bartholomew K.A."/>
            <person name="Coutinho P.M."/>
            <person name="Erdmann S."/>
            <person name="Fowler T.J."/>
            <person name="Gathman A.C."/>
            <person name="Lombard V."/>
            <person name="Henrissat B."/>
            <person name="Knabe N."/>
            <person name="Kuees U."/>
            <person name="Lilly W.W."/>
            <person name="Lindquist E."/>
            <person name="Lucas S."/>
            <person name="Magnuson J.K."/>
            <person name="Piumi F."/>
            <person name="Raudaskoski M."/>
            <person name="Salamov A."/>
            <person name="Schmutz J."/>
            <person name="Schwarze F.W.M.R."/>
            <person name="vanKuyk P.A."/>
            <person name="Horton J.S."/>
            <person name="Grigoriev I.V."/>
            <person name="Woesten H.A.B."/>
        </authorList>
    </citation>
    <scope>NUCLEOTIDE SEQUENCE [LARGE SCALE GENOMIC DNA]</scope>
    <source>
        <strain evidence="4">H4-8 / FGSC 9210</strain>
    </source>
</reference>
<feature type="non-terminal residue" evidence="3">
    <location>
        <position position="549"/>
    </location>
</feature>
<evidence type="ECO:0000313" key="4">
    <source>
        <dbReference type="Proteomes" id="UP000007431"/>
    </source>
</evidence>
<sequence length="549" mass="59892">MNDFNSLQHAYSASELLEQLAATNGSGLIPTQSGAQPNSAFHLQATLNTTNVLQMQFQQLQMKVTALEMERETIKLLGGKLESAVKALEDATATIDTTLKRIDKQQDKMDRHQERIVNAPVVSSSSDANGLILRDNIPPPDFGSDELDAKALIRLHTKLGWTETLYGSNSTAPDIDPQDRNTSMRYLRNKDGAVITETRVGQIRTLVRQCFGDLGDRGIRVPNYRYVNLTVLRFLQHEVYAQFPEVNYCDNHWKLMRIYQAVYSSWKQNNPDLATVSKSAIIKAERAASVLRTHTPGPTALSYKKPSRAPVVDLYSSPATPSPATPSPATFSSVVPSPNASNVPSRELQRAVLLPAASLRDAPSKRPLDPGPADAEQPSKRVRTDEDDRIQYKACVADSLAGIAPLDAIEFEEFAPPPQILSSPPISSLTITTATDSTTPHVEVPTSAAPSTTGPPLANDASRSCTRKQRVWNPGMSTTPFNLYAHESRDKDPDVAHGVVKAAWDAMKSTGGQKSYAERCKVLKTTYGNTLTEYLEARKQPAGSGDAAA</sequence>
<proteinExistence type="predicted"/>
<gene>
    <name evidence="3" type="ORF">SCHCODRAFT_106068</name>
</gene>
<dbReference type="HOGENOM" id="CLU_496212_0_0_1"/>
<feature type="region of interest" description="Disordered" evidence="2">
    <location>
        <begin position="436"/>
        <end position="467"/>
    </location>
</feature>
<name>D8PTF0_SCHCM</name>
<protein>
    <submittedName>
        <fullName evidence="3">Uncharacterized protein</fullName>
    </submittedName>
</protein>
<accession>D8PTF0</accession>
<keyword evidence="1" id="KW-0175">Coiled coil</keyword>
<dbReference type="OMA" id="TVHERES"/>
<evidence type="ECO:0000256" key="2">
    <source>
        <dbReference type="SAM" id="MobiDB-lite"/>
    </source>
</evidence>
<dbReference type="AlphaFoldDB" id="D8PTF0"/>
<dbReference type="Proteomes" id="UP000007431">
    <property type="component" value="Unassembled WGS sequence"/>
</dbReference>
<dbReference type="VEuPathDB" id="FungiDB:SCHCODRAFT_02604814"/>
<evidence type="ECO:0000313" key="3">
    <source>
        <dbReference type="EMBL" id="EFJ01306.1"/>
    </source>
</evidence>
<feature type="region of interest" description="Disordered" evidence="2">
    <location>
        <begin position="356"/>
        <end position="386"/>
    </location>
</feature>